<evidence type="ECO:0000256" key="11">
    <source>
        <dbReference type="ARBA" id="ARBA00022989"/>
    </source>
</evidence>
<evidence type="ECO:0000259" key="20">
    <source>
        <dbReference type="PROSITE" id="PS50110"/>
    </source>
</evidence>
<feature type="domain" description="Response regulatory" evidence="20">
    <location>
        <begin position="542"/>
        <end position="663"/>
    </location>
</feature>
<proteinExistence type="predicted"/>
<dbReference type="InterPro" id="IPR005467">
    <property type="entry name" value="His_kinase_dom"/>
</dbReference>
<dbReference type="Pfam" id="PF00512">
    <property type="entry name" value="HisKA"/>
    <property type="match status" value="1"/>
</dbReference>
<comment type="catalytic activity">
    <reaction evidence="1">
        <text>ATP + protein L-histidine = ADP + protein N-phospho-L-histidine.</text>
        <dbReference type="EC" id="2.7.13.3"/>
    </reaction>
</comment>
<dbReference type="InterPro" id="IPR008207">
    <property type="entry name" value="Sig_transdc_His_kin_Hpt_dom"/>
</dbReference>
<dbReference type="InterPro" id="IPR001789">
    <property type="entry name" value="Sig_transdc_resp-reg_receiver"/>
</dbReference>
<feature type="transmembrane region" description="Helical" evidence="18">
    <location>
        <begin position="182"/>
        <end position="203"/>
    </location>
</feature>
<comment type="subcellular location">
    <subcellularLocation>
        <location evidence="2">Cell membrane</location>
        <topology evidence="2">Multi-pass membrane protein</topology>
    </subcellularLocation>
</comment>
<evidence type="ECO:0000256" key="18">
    <source>
        <dbReference type="SAM" id="Phobius"/>
    </source>
</evidence>
<dbReference type="SMART" id="SM00388">
    <property type="entry name" value="HisKA"/>
    <property type="match status" value="1"/>
</dbReference>
<dbReference type="Pfam" id="PF01627">
    <property type="entry name" value="Hpt"/>
    <property type="match status" value="1"/>
</dbReference>
<dbReference type="Pfam" id="PF00072">
    <property type="entry name" value="Response_reg"/>
    <property type="match status" value="1"/>
</dbReference>
<dbReference type="InterPro" id="IPR011006">
    <property type="entry name" value="CheY-like_superfamily"/>
</dbReference>
<dbReference type="Gene3D" id="3.30.565.10">
    <property type="entry name" value="Histidine kinase-like ATPase, C-terminal domain"/>
    <property type="match status" value="1"/>
</dbReference>
<keyword evidence="24" id="KW-1185">Reference proteome</keyword>
<dbReference type="SMART" id="SM00448">
    <property type="entry name" value="REC"/>
    <property type="match status" value="1"/>
</dbReference>
<dbReference type="PROSITE" id="PS50894">
    <property type="entry name" value="HPT"/>
    <property type="match status" value="1"/>
</dbReference>
<keyword evidence="8" id="KW-0547">Nucleotide-binding</keyword>
<dbReference type="SUPFAM" id="SSF47384">
    <property type="entry name" value="Homodimeric domain of signal transducing histidine kinase"/>
    <property type="match status" value="1"/>
</dbReference>
<dbReference type="PROSITE" id="PS50110">
    <property type="entry name" value="RESPONSE_REGULATORY"/>
    <property type="match status" value="2"/>
</dbReference>
<keyword evidence="5 15" id="KW-0597">Phosphoprotein</keyword>
<evidence type="ECO:0000256" key="4">
    <source>
        <dbReference type="ARBA" id="ARBA00022475"/>
    </source>
</evidence>
<evidence type="ECO:0000256" key="2">
    <source>
        <dbReference type="ARBA" id="ARBA00004651"/>
    </source>
</evidence>
<feature type="compositionally biased region" description="Low complexity" evidence="17">
    <location>
        <begin position="949"/>
        <end position="962"/>
    </location>
</feature>
<feature type="coiled-coil region" evidence="16">
    <location>
        <begin position="239"/>
        <end position="295"/>
    </location>
</feature>
<feature type="domain" description="HAMP" evidence="21">
    <location>
        <begin position="206"/>
        <end position="258"/>
    </location>
</feature>
<gene>
    <name evidence="23" type="ORF">ACFSKX_14785</name>
</gene>
<dbReference type="PANTHER" id="PTHR45339">
    <property type="entry name" value="HYBRID SIGNAL TRANSDUCTION HISTIDINE KINASE J"/>
    <property type="match status" value="1"/>
</dbReference>
<feature type="transmembrane region" description="Helical" evidence="18">
    <location>
        <begin position="23"/>
        <end position="45"/>
    </location>
</feature>
<keyword evidence="10" id="KW-0067">ATP-binding</keyword>
<dbReference type="InterPro" id="IPR036641">
    <property type="entry name" value="HPT_dom_sf"/>
</dbReference>
<dbReference type="SMART" id="SM00073">
    <property type="entry name" value="HPT"/>
    <property type="match status" value="1"/>
</dbReference>
<keyword evidence="7 18" id="KW-0812">Transmembrane</keyword>
<dbReference type="PANTHER" id="PTHR45339:SF1">
    <property type="entry name" value="HYBRID SIGNAL TRANSDUCTION HISTIDINE KINASE J"/>
    <property type="match status" value="1"/>
</dbReference>
<sequence length="962" mass="107155">MAASPPPEPVQDLPPRLHSLRAILFRFTLAPALVLALVLAVVFSLQQMNDRRQLLLAHGRASAEQLAELLELSGGQPTELRREWLHQSLLSLMLEKDMVRSVHIYTSDHKELDPATDLYELAGVGPSPRTALTAAELHGREPLMLEKGGSLQVLHPLEGREITCWISIELHRPYFIIGTYQVVLAGLLAAIICTLGALIWSTFISEHFARRLAQIGEKLERIGNGQFDTRVGAMETRELNRVGEQINGMAENLAGYQREYKSNLLQSMEDLRQSLDSMEEQNIELDLARKKALEASRVKSNFLANTSHEIRTPLNGIIGFTNLLLKTDIDELQQDYLQTILRSSENLLTTINDIMDFSRIESGNLVLDHIPMNPGQLLEETLQILAPFAYEHHLELVPLIDNQLPDTLVGDPLRIKQILTNLVGNAVRNSTDGNIPVRMSVQSGKDSELLVRISVTDLGNRIDEQGRRELQQLLDNRKQPRSQQISNNGLGLAIARSLIERMHGTIGIDEAAGGGATFWVHLPLLLERNRTLPARDRFPGSRILVADPNRMTRMQVAQLLKFWQVEPIELSDTATLQPAVEQMWRHDALPDAVIIDTAIADGDFQWFIGTVQQLVDTYQCRAILQGSPVELRRCYEQLRTRVLTFLGKPVTRDSLLRAVKRTAPNHGQSRPSGTHPILPWSAAPRVLAVDDHEANRLLVCELLRGQGIDVVAAASGEEAIEYWREAGERKEGFDLIFMDIQMPDMDGIEATRRIRELESGDRIPVIALTAHAGAEEKARLLSAGLDDYLSKPVSEAQLDHMIKRWMKILSPPAPPPNVERPGPRLVDIGDSLSLSNNDAALARDMLQMLIKGLIQDEQELNHLRSAGDHKALFELVHRMHGGCCYCGVPRLRKATASLQEHLRPLQDDDGAEIDQKLVDAAAREIRALREWASEQDLDVLFGLSGPGSAGEPAAASESIARD</sequence>
<dbReference type="PROSITE" id="PS50109">
    <property type="entry name" value="HIS_KIN"/>
    <property type="match status" value="1"/>
</dbReference>
<evidence type="ECO:0000256" key="7">
    <source>
        <dbReference type="ARBA" id="ARBA00022692"/>
    </source>
</evidence>
<evidence type="ECO:0000256" key="12">
    <source>
        <dbReference type="ARBA" id="ARBA00023012"/>
    </source>
</evidence>
<dbReference type="InterPro" id="IPR003660">
    <property type="entry name" value="HAMP_dom"/>
</dbReference>
<keyword evidence="12" id="KW-0902">Two-component regulatory system</keyword>
<feature type="domain" description="HPt" evidence="22">
    <location>
        <begin position="838"/>
        <end position="931"/>
    </location>
</feature>
<dbReference type="InterPro" id="IPR036890">
    <property type="entry name" value="HATPase_C_sf"/>
</dbReference>
<dbReference type="InterPro" id="IPR036097">
    <property type="entry name" value="HisK_dim/P_sf"/>
</dbReference>
<keyword evidence="16" id="KW-0175">Coiled coil</keyword>
<dbReference type="Gene3D" id="3.40.50.2300">
    <property type="match status" value="2"/>
</dbReference>
<dbReference type="RefSeq" id="WP_265721336.1">
    <property type="nucleotide sequence ID" value="NZ_JAPIVK010000010.1"/>
</dbReference>
<evidence type="ECO:0000256" key="15">
    <source>
        <dbReference type="PROSITE-ProRule" id="PRU00169"/>
    </source>
</evidence>
<keyword evidence="11 18" id="KW-1133">Transmembrane helix</keyword>
<evidence type="ECO:0000313" key="23">
    <source>
        <dbReference type="EMBL" id="MFD2311691.1"/>
    </source>
</evidence>
<keyword evidence="13 18" id="KW-0472">Membrane</keyword>
<keyword evidence="4" id="KW-1003">Cell membrane</keyword>
<evidence type="ECO:0000256" key="14">
    <source>
        <dbReference type="PROSITE-ProRule" id="PRU00110"/>
    </source>
</evidence>
<evidence type="ECO:0000256" key="16">
    <source>
        <dbReference type="SAM" id="Coils"/>
    </source>
</evidence>
<dbReference type="InterPro" id="IPR004358">
    <property type="entry name" value="Sig_transdc_His_kin-like_C"/>
</dbReference>
<dbReference type="SUPFAM" id="SSF52172">
    <property type="entry name" value="CheY-like"/>
    <property type="match status" value="2"/>
</dbReference>
<dbReference type="Gene3D" id="1.10.287.130">
    <property type="match status" value="1"/>
</dbReference>
<evidence type="ECO:0000256" key="1">
    <source>
        <dbReference type="ARBA" id="ARBA00000085"/>
    </source>
</evidence>
<dbReference type="PRINTS" id="PR00344">
    <property type="entry name" value="BCTRLSENSOR"/>
</dbReference>
<feature type="modified residue" description="4-aspartylphosphate" evidence="15">
    <location>
        <position position="596"/>
    </location>
</feature>
<protein>
    <recommendedName>
        <fullName evidence="3">histidine kinase</fullName>
        <ecNumber evidence="3">2.7.13.3</ecNumber>
    </recommendedName>
</protein>
<feature type="domain" description="Response regulatory" evidence="20">
    <location>
        <begin position="685"/>
        <end position="806"/>
    </location>
</feature>
<evidence type="ECO:0000256" key="6">
    <source>
        <dbReference type="ARBA" id="ARBA00022679"/>
    </source>
</evidence>
<dbReference type="SUPFAM" id="SSF47226">
    <property type="entry name" value="Histidine-containing phosphotransfer domain, HPT domain"/>
    <property type="match status" value="1"/>
</dbReference>
<dbReference type="PROSITE" id="PS50885">
    <property type="entry name" value="HAMP"/>
    <property type="match status" value="1"/>
</dbReference>
<comment type="caution">
    <text evidence="23">The sequence shown here is derived from an EMBL/GenBank/DDBJ whole genome shotgun (WGS) entry which is preliminary data.</text>
</comment>
<keyword evidence="9" id="KW-0418">Kinase</keyword>
<feature type="modified residue" description="Phosphohistidine" evidence="14">
    <location>
        <position position="877"/>
    </location>
</feature>
<dbReference type="Gene3D" id="1.20.120.160">
    <property type="entry name" value="HPT domain"/>
    <property type="match status" value="1"/>
</dbReference>
<name>A0ABW5EDN1_9GAMM</name>
<dbReference type="InterPro" id="IPR003661">
    <property type="entry name" value="HisK_dim/P_dom"/>
</dbReference>
<dbReference type="Proteomes" id="UP001597425">
    <property type="component" value="Unassembled WGS sequence"/>
</dbReference>
<dbReference type="CDD" id="cd00082">
    <property type="entry name" value="HisKA"/>
    <property type="match status" value="1"/>
</dbReference>
<evidence type="ECO:0000256" key="10">
    <source>
        <dbReference type="ARBA" id="ARBA00022840"/>
    </source>
</evidence>
<feature type="domain" description="Histidine kinase" evidence="19">
    <location>
        <begin position="305"/>
        <end position="526"/>
    </location>
</feature>
<dbReference type="Gene3D" id="6.10.340.10">
    <property type="match status" value="1"/>
</dbReference>
<evidence type="ECO:0000256" key="9">
    <source>
        <dbReference type="ARBA" id="ARBA00022777"/>
    </source>
</evidence>
<dbReference type="EC" id="2.7.13.3" evidence="3"/>
<evidence type="ECO:0000256" key="5">
    <source>
        <dbReference type="ARBA" id="ARBA00022553"/>
    </source>
</evidence>
<feature type="region of interest" description="Disordered" evidence="17">
    <location>
        <begin position="943"/>
        <end position="962"/>
    </location>
</feature>
<dbReference type="CDD" id="cd06225">
    <property type="entry name" value="HAMP"/>
    <property type="match status" value="1"/>
</dbReference>
<evidence type="ECO:0000313" key="24">
    <source>
        <dbReference type="Proteomes" id="UP001597425"/>
    </source>
</evidence>
<dbReference type="SMART" id="SM00304">
    <property type="entry name" value="HAMP"/>
    <property type="match status" value="1"/>
</dbReference>
<evidence type="ECO:0000256" key="3">
    <source>
        <dbReference type="ARBA" id="ARBA00012438"/>
    </source>
</evidence>
<evidence type="ECO:0000259" key="22">
    <source>
        <dbReference type="PROSITE" id="PS50894"/>
    </source>
</evidence>
<dbReference type="Pfam" id="PF02518">
    <property type="entry name" value="HATPase_c"/>
    <property type="match status" value="1"/>
</dbReference>
<dbReference type="SUPFAM" id="SSF55874">
    <property type="entry name" value="ATPase domain of HSP90 chaperone/DNA topoisomerase II/histidine kinase"/>
    <property type="match status" value="1"/>
</dbReference>
<dbReference type="EMBL" id="JBHUJD010000021">
    <property type="protein sequence ID" value="MFD2311691.1"/>
    <property type="molecule type" value="Genomic_DNA"/>
</dbReference>
<dbReference type="InterPro" id="IPR003594">
    <property type="entry name" value="HATPase_dom"/>
</dbReference>
<dbReference type="CDD" id="cd17546">
    <property type="entry name" value="REC_hyHK_CKI1_RcsC-like"/>
    <property type="match status" value="1"/>
</dbReference>
<evidence type="ECO:0000256" key="17">
    <source>
        <dbReference type="SAM" id="MobiDB-lite"/>
    </source>
</evidence>
<keyword evidence="6" id="KW-0808">Transferase</keyword>
<evidence type="ECO:0000259" key="21">
    <source>
        <dbReference type="PROSITE" id="PS50885"/>
    </source>
</evidence>
<dbReference type="SMART" id="SM00387">
    <property type="entry name" value="HATPase_c"/>
    <property type="match status" value="1"/>
</dbReference>
<feature type="modified residue" description="4-aspartylphosphate" evidence="15">
    <location>
        <position position="739"/>
    </location>
</feature>
<evidence type="ECO:0000256" key="8">
    <source>
        <dbReference type="ARBA" id="ARBA00022741"/>
    </source>
</evidence>
<organism evidence="23 24">
    <name type="scientific">Microbulbifer halophilus</name>
    <dbReference type="NCBI Taxonomy" id="453963"/>
    <lineage>
        <taxon>Bacteria</taxon>
        <taxon>Pseudomonadati</taxon>
        <taxon>Pseudomonadota</taxon>
        <taxon>Gammaproteobacteria</taxon>
        <taxon>Cellvibrionales</taxon>
        <taxon>Microbulbiferaceae</taxon>
        <taxon>Microbulbifer</taxon>
    </lineage>
</organism>
<accession>A0ABW5EDN1</accession>
<reference evidence="24" key="1">
    <citation type="journal article" date="2019" name="Int. J. Syst. Evol. Microbiol.">
        <title>The Global Catalogue of Microorganisms (GCM) 10K type strain sequencing project: providing services to taxonomists for standard genome sequencing and annotation.</title>
        <authorList>
            <consortium name="The Broad Institute Genomics Platform"/>
            <consortium name="The Broad Institute Genome Sequencing Center for Infectious Disease"/>
            <person name="Wu L."/>
            <person name="Ma J."/>
        </authorList>
    </citation>
    <scope>NUCLEOTIDE SEQUENCE [LARGE SCALE GENOMIC DNA]</scope>
    <source>
        <strain evidence="24">KCTC 12848</strain>
    </source>
</reference>
<evidence type="ECO:0000259" key="19">
    <source>
        <dbReference type="PROSITE" id="PS50109"/>
    </source>
</evidence>
<evidence type="ECO:0000256" key="13">
    <source>
        <dbReference type="ARBA" id="ARBA00023136"/>
    </source>
</evidence>